<name>A0ABU8HKK3_9BACI</name>
<gene>
    <name evidence="2" type="ORF">WAK64_21400</name>
</gene>
<evidence type="ECO:0000256" key="1">
    <source>
        <dbReference type="SAM" id="Phobius"/>
    </source>
</evidence>
<evidence type="ECO:0000313" key="2">
    <source>
        <dbReference type="EMBL" id="MEI5909583.1"/>
    </source>
</evidence>
<accession>A0ABU8HKK3</accession>
<sequence length="40" mass="4392">MGNHLIKQKVLPTFFVSLLITVMGMLIGMMFIPPAIAMGE</sequence>
<proteinExistence type="predicted"/>
<reference evidence="2 3" key="1">
    <citation type="journal article" date="2018" name="J. Microbiol.">
        <title>Bacillus spongiae sp. nov., isolated from sponge of Jeju Island.</title>
        <authorList>
            <person name="Lee G.E."/>
            <person name="Im W.T."/>
            <person name="Park J.S."/>
        </authorList>
    </citation>
    <scope>NUCLEOTIDE SEQUENCE [LARGE SCALE GENOMIC DNA]</scope>
    <source>
        <strain evidence="2 3">135PIL107-10</strain>
    </source>
</reference>
<keyword evidence="1" id="KW-0812">Transmembrane</keyword>
<organism evidence="2 3">
    <name type="scientific">Bacillus spongiae</name>
    <dbReference type="NCBI Taxonomy" id="2683610"/>
    <lineage>
        <taxon>Bacteria</taxon>
        <taxon>Bacillati</taxon>
        <taxon>Bacillota</taxon>
        <taxon>Bacilli</taxon>
        <taxon>Bacillales</taxon>
        <taxon>Bacillaceae</taxon>
        <taxon>Bacillus</taxon>
    </lineage>
</organism>
<dbReference type="EMBL" id="JBBAXC010000031">
    <property type="protein sequence ID" value="MEI5909583.1"/>
    <property type="molecule type" value="Genomic_DNA"/>
</dbReference>
<evidence type="ECO:0000313" key="3">
    <source>
        <dbReference type="Proteomes" id="UP001312865"/>
    </source>
</evidence>
<feature type="transmembrane region" description="Helical" evidence="1">
    <location>
        <begin position="12"/>
        <end position="32"/>
    </location>
</feature>
<keyword evidence="1" id="KW-0472">Membrane</keyword>
<protein>
    <submittedName>
        <fullName evidence="2">Uncharacterized protein</fullName>
    </submittedName>
</protein>
<keyword evidence="3" id="KW-1185">Reference proteome</keyword>
<keyword evidence="1" id="KW-1133">Transmembrane helix</keyword>
<dbReference type="Proteomes" id="UP001312865">
    <property type="component" value="Unassembled WGS sequence"/>
</dbReference>
<comment type="caution">
    <text evidence="2">The sequence shown here is derived from an EMBL/GenBank/DDBJ whole genome shotgun (WGS) entry which is preliminary data.</text>
</comment>
<dbReference type="RefSeq" id="WP_336589027.1">
    <property type="nucleotide sequence ID" value="NZ_JBBAXC010000031.1"/>
</dbReference>